<accession>A0A9D1WBD6</accession>
<dbReference type="Pfam" id="PF18073">
    <property type="entry name" value="Zn_ribbon_LapB"/>
    <property type="match status" value="1"/>
</dbReference>
<dbReference type="Proteomes" id="UP000886829">
    <property type="component" value="Unassembled WGS sequence"/>
</dbReference>
<proteinExistence type="predicted"/>
<gene>
    <name evidence="3" type="ORF">H9850_00670</name>
</gene>
<dbReference type="Gene3D" id="1.25.40.10">
    <property type="entry name" value="Tetratricopeptide repeat domain"/>
    <property type="match status" value="1"/>
</dbReference>
<dbReference type="EMBL" id="DXEV01000017">
    <property type="protein sequence ID" value="HIX55968.1"/>
    <property type="molecule type" value="Genomic_DNA"/>
</dbReference>
<reference evidence="3" key="1">
    <citation type="journal article" date="2021" name="PeerJ">
        <title>Extensive microbial diversity within the chicken gut microbiome revealed by metagenomics and culture.</title>
        <authorList>
            <person name="Gilroy R."/>
            <person name="Ravi A."/>
            <person name="Getino M."/>
            <person name="Pursley I."/>
            <person name="Horton D.L."/>
            <person name="Alikhan N.F."/>
            <person name="Baker D."/>
            <person name="Gharbi K."/>
            <person name="Hall N."/>
            <person name="Watson M."/>
            <person name="Adriaenssens E.M."/>
            <person name="Foster-Nyarko E."/>
            <person name="Jarju S."/>
            <person name="Secka A."/>
            <person name="Antonio M."/>
            <person name="Oren A."/>
            <person name="Chaudhuri R.R."/>
            <person name="La Ragione R."/>
            <person name="Hildebrand F."/>
            <person name="Pallen M.J."/>
        </authorList>
    </citation>
    <scope>NUCLEOTIDE SEQUENCE</scope>
    <source>
        <strain evidence="3">USASDec5-558</strain>
    </source>
</reference>
<dbReference type="GO" id="GO:0046872">
    <property type="term" value="F:metal ion binding"/>
    <property type="evidence" value="ECO:0007669"/>
    <property type="project" value="UniProtKB-KW"/>
</dbReference>
<organism evidence="3 4">
    <name type="scientific">Candidatus Anaerobiospirillum pullistercoris</name>
    <dbReference type="NCBI Taxonomy" id="2838452"/>
    <lineage>
        <taxon>Bacteria</taxon>
        <taxon>Pseudomonadati</taxon>
        <taxon>Pseudomonadota</taxon>
        <taxon>Gammaproteobacteria</taxon>
        <taxon>Aeromonadales</taxon>
        <taxon>Succinivibrionaceae</taxon>
        <taxon>Anaerobiospirillum</taxon>
    </lineage>
</organism>
<dbReference type="InterPro" id="IPR041166">
    <property type="entry name" value="Rubredoxin_2"/>
</dbReference>
<evidence type="ECO:0000313" key="4">
    <source>
        <dbReference type="Proteomes" id="UP000886829"/>
    </source>
</evidence>
<evidence type="ECO:0000313" key="3">
    <source>
        <dbReference type="EMBL" id="HIX55968.1"/>
    </source>
</evidence>
<feature type="domain" description="LapB rubredoxin metal binding" evidence="2">
    <location>
        <begin position="406"/>
        <end position="433"/>
    </location>
</feature>
<protein>
    <recommendedName>
        <fullName evidence="2">LapB rubredoxin metal binding domain-containing protein</fullName>
    </recommendedName>
</protein>
<reference evidence="3" key="2">
    <citation type="submission" date="2021-04" db="EMBL/GenBank/DDBJ databases">
        <authorList>
            <person name="Gilroy R."/>
        </authorList>
    </citation>
    <scope>NUCLEOTIDE SEQUENCE</scope>
    <source>
        <strain evidence="3">USASDec5-558</strain>
    </source>
</reference>
<keyword evidence="1" id="KW-0479">Metal-binding</keyword>
<evidence type="ECO:0000259" key="2">
    <source>
        <dbReference type="Pfam" id="PF18073"/>
    </source>
</evidence>
<evidence type="ECO:0000256" key="1">
    <source>
        <dbReference type="ARBA" id="ARBA00022723"/>
    </source>
</evidence>
<name>A0A9D1WBD6_9GAMM</name>
<dbReference type="SUPFAM" id="SSF81901">
    <property type="entry name" value="HCP-like"/>
    <property type="match status" value="1"/>
</dbReference>
<comment type="caution">
    <text evidence="3">The sequence shown here is derived from an EMBL/GenBank/DDBJ whole genome shotgun (WGS) entry which is preliminary data.</text>
</comment>
<dbReference type="AlphaFoldDB" id="A0A9D1WBD6"/>
<sequence>MFELLFLLLPLAAAYGFYMGRNSYKDTHARSKTEQTNKYLHGVDFLLNNDKEKAMDEFIAYLDSEHPSFESTLALGNLFRQRGEVDRAISLHTTLAHNEHLEPYECELAQIELACDFMSAGLLDRAEELLQFIVEIPRQRPAAAKLLVKLYEQERDFSRAIAVGLEHKDILGADNLLRLSHYYCELCQQALVTSNFKEAKSHLSAALNLHPSSVRVRLLQAEVLLKELQENPASLSASAIAEASAASEALKNHQGANTTAMAMTAAAAASTVNALAMPPKVLRQLLKLVSEIATLDPSTGIFCLEILKRCFVNKADPRYREALSELVTKTHSAAATVELCLNVAQNSSRDDAEFMLLNAIKERPNIKLFSTYMGMRAQDLHHEHESEVILQLKSIVDAQIARTNHYHCSHCGFDSSMMFWQCPSCRSWDSIRPQQSLDSD</sequence>
<dbReference type="InterPro" id="IPR011990">
    <property type="entry name" value="TPR-like_helical_dom_sf"/>
</dbReference>